<keyword evidence="1" id="KW-1133">Transmembrane helix</keyword>
<sequence length="265" mass="29538">MESKEQQTYKSKDTGPVMFLSLFLLLLAFFILLNALSTFEETKSRKVIQSVASTFQAQLAKKNVREILISTLGPVPQPEEVMAEVERLWITAIPLTTVETLTEGRVMQFEMPVNDLFIGGQLDVRADRKDLIKATALALAARLEGFTSEMQFVMGVDDLRDVKTTLPVIPPKEEEADPEPEQPAGSFDFLNLHDPLETIIREDDSDDRNLSFARAANFARALVGAGAPPSGVSIGLLKGDSRNIRMRFYIHPDDESFNTFDNLSE</sequence>
<reference evidence="2 3" key="1">
    <citation type="submission" date="2018-07" db="EMBL/GenBank/DDBJ databases">
        <title>Genomic Encyclopedia of Type Strains, Phase III (KMG-III): the genomes of soil and plant-associated and newly described type strains.</title>
        <authorList>
            <person name="Whitman W."/>
        </authorList>
    </citation>
    <scope>NUCLEOTIDE SEQUENCE [LARGE SCALE GENOMIC DNA]</scope>
    <source>
        <strain evidence="2 3">CECT 8488</strain>
    </source>
</reference>
<dbReference type="EMBL" id="QRDW01000002">
    <property type="protein sequence ID" value="RED52465.1"/>
    <property type="molecule type" value="Genomic_DNA"/>
</dbReference>
<keyword evidence="3" id="KW-1185">Reference proteome</keyword>
<keyword evidence="1" id="KW-0472">Membrane</keyword>
<evidence type="ECO:0000313" key="3">
    <source>
        <dbReference type="Proteomes" id="UP000256845"/>
    </source>
</evidence>
<dbReference type="RefSeq" id="WP_115935998.1">
    <property type="nucleotide sequence ID" value="NZ_QRDW01000002.1"/>
</dbReference>
<accession>A0A3D9HSS2</accession>
<name>A0A3D9HSS2_9PROT</name>
<comment type="caution">
    <text evidence="2">The sequence shown here is derived from an EMBL/GenBank/DDBJ whole genome shotgun (WGS) entry which is preliminary data.</text>
</comment>
<organism evidence="2 3">
    <name type="scientific">Aestuariispira insulae</name>
    <dbReference type="NCBI Taxonomy" id="1461337"/>
    <lineage>
        <taxon>Bacteria</taxon>
        <taxon>Pseudomonadati</taxon>
        <taxon>Pseudomonadota</taxon>
        <taxon>Alphaproteobacteria</taxon>
        <taxon>Rhodospirillales</taxon>
        <taxon>Kiloniellaceae</taxon>
        <taxon>Aestuariispira</taxon>
    </lineage>
</organism>
<dbReference type="OrthoDB" id="7365880at2"/>
<feature type="transmembrane region" description="Helical" evidence="1">
    <location>
        <begin position="17"/>
        <end position="36"/>
    </location>
</feature>
<keyword evidence="1" id="KW-0812">Transmembrane</keyword>
<dbReference type="Proteomes" id="UP000256845">
    <property type="component" value="Unassembled WGS sequence"/>
</dbReference>
<protein>
    <submittedName>
        <fullName evidence="2">Uncharacterized protein</fullName>
    </submittedName>
</protein>
<proteinExistence type="predicted"/>
<evidence type="ECO:0000256" key="1">
    <source>
        <dbReference type="SAM" id="Phobius"/>
    </source>
</evidence>
<evidence type="ECO:0000313" key="2">
    <source>
        <dbReference type="EMBL" id="RED52465.1"/>
    </source>
</evidence>
<dbReference type="AlphaFoldDB" id="A0A3D9HSS2"/>
<gene>
    <name evidence="2" type="ORF">DFP90_102486</name>
</gene>